<evidence type="ECO:0000256" key="6">
    <source>
        <dbReference type="ARBA" id="ARBA00022777"/>
    </source>
</evidence>
<reference evidence="12 13" key="1">
    <citation type="submission" date="2019-03" db="EMBL/GenBank/DDBJ databases">
        <title>Genomic Encyclopedia of Type Strains, Phase III (KMG-III): the genomes of soil and plant-associated and newly described type strains.</title>
        <authorList>
            <person name="Whitman W."/>
        </authorList>
    </citation>
    <scope>NUCLEOTIDE SEQUENCE [LARGE SCALE GENOMIC DNA]</scope>
    <source>
        <strain evidence="12 13">VKM Ac-2575</strain>
    </source>
</reference>
<dbReference type="InterPro" id="IPR011712">
    <property type="entry name" value="Sig_transdc_His_kin_sub3_dim/P"/>
</dbReference>
<dbReference type="EMBL" id="SOCE01000001">
    <property type="protein sequence ID" value="TDU87164.1"/>
    <property type="molecule type" value="Genomic_DNA"/>
</dbReference>
<evidence type="ECO:0000256" key="3">
    <source>
        <dbReference type="ARBA" id="ARBA00022553"/>
    </source>
</evidence>
<protein>
    <recommendedName>
        <fullName evidence="2">histidine kinase</fullName>
        <ecNumber evidence="2">2.7.13.3</ecNumber>
    </recommendedName>
</protein>
<dbReference type="AlphaFoldDB" id="A0A4R7T5U1"/>
<evidence type="ECO:0000313" key="12">
    <source>
        <dbReference type="EMBL" id="TDU87164.1"/>
    </source>
</evidence>
<dbReference type="EC" id="2.7.13.3" evidence="2"/>
<dbReference type="PANTHER" id="PTHR24421">
    <property type="entry name" value="NITRATE/NITRITE SENSOR PROTEIN NARX-RELATED"/>
    <property type="match status" value="1"/>
</dbReference>
<feature type="transmembrane region" description="Helical" evidence="10">
    <location>
        <begin position="136"/>
        <end position="157"/>
    </location>
</feature>
<evidence type="ECO:0000256" key="5">
    <source>
        <dbReference type="ARBA" id="ARBA00022741"/>
    </source>
</evidence>
<feature type="compositionally biased region" description="Low complexity" evidence="9">
    <location>
        <begin position="520"/>
        <end position="532"/>
    </location>
</feature>
<dbReference type="InterPro" id="IPR050482">
    <property type="entry name" value="Sensor_HK_TwoCompSys"/>
</dbReference>
<evidence type="ECO:0000256" key="2">
    <source>
        <dbReference type="ARBA" id="ARBA00012438"/>
    </source>
</evidence>
<keyword evidence="7" id="KW-0067">ATP-binding</keyword>
<dbReference type="GO" id="GO:0005524">
    <property type="term" value="F:ATP binding"/>
    <property type="evidence" value="ECO:0007669"/>
    <property type="project" value="UniProtKB-KW"/>
</dbReference>
<evidence type="ECO:0000256" key="10">
    <source>
        <dbReference type="SAM" id="Phobius"/>
    </source>
</evidence>
<comment type="caution">
    <text evidence="12">The sequence shown here is derived from an EMBL/GenBank/DDBJ whole genome shotgun (WGS) entry which is preliminary data.</text>
</comment>
<dbReference type="CDD" id="cd16917">
    <property type="entry name" value="HATPase_UhpB-NarQ-NarX-like"/>
    <property type="match status" value="1"/>
</dbReference>
<feature type="region of interest" description="Disordered" evidence="9">
    <location>
        <begin position="419"/>
        <end position="543"/>
    </location>
</feature>
<keyword evidence="13" id="KW-1185">Reference proteome</keyword>
<comment type="catalytic activity">
    <reaction evidence="1">
        <text>ATP + protein L-histidine = ADP + protein N-phospho-L-histidine.</text>
        <dbReference type="EC" id="2.7.13.3"/>
    </reaction>
</comment>
<evidence type="ECO:0000256" key="7">
    <source>
        <dbReference type="ARBA" id="ARBA00022840"/>
    </source>
</evidence>
<sequence>MAVAGVLGTELARGASPSPVKLGIGGVEAYVLSAAIALPLCLRRRFPLAALVAVSVLFFVAGERVPWAFGSNLVTQASQFMALYAAAAWAKDRRRMKVTMVVVFVGMFGWLISGFVRALRHDSIKGTAQGLLSPYVSYVLLAIALNVLYFFGAYFWGRTAWAGARQRYELETQAAELAAQQQANARRAVIDERLRISRELHDVVAHHISSIGVQAGGARRVMEKDPEAAKNALSVIENSSRTAVNEMRQLLGMLRAADPELDDELGTPSLKEPQAGADRLPALVATVGGEGLQVGFHQIGRPIELPETISVSVYRIAQEALTNVRRHSTARSAHVTLRYLGDSAVEVEVIDDGRPKHAPVGSRLGHVGIRERVGLLGGESEIGPRPVGGFRVRARIPLQVVPGDQTSLATQAVLGAQKDSGARADSGRAAVPGVRPDSGGAGVPGARVDSGGGVAVPGAGADSDTAAVPPARVDSGGGVAVPGAGADSDTAAVPPARVDSGGGVTVPGARVDSGGAAGSGAPVDRGGAAARGVQGGFEGEEKA</sequence>
<dbReference type="SUPFAM" id="SSF55874">
    <property type="entry name" value="ATPase domain of HSP90 chaperone/DNA topoisomerase II/histidine kinase"/>
    <property type="match status" value="1"/>
</dbReference>
<keyword evidence="4" id="KW-0808">Transferase</keyword>
<name>A0A4R7T5U1_9ACTN</name>
<keyword evidence="10" id="KW-1133">Transmembrane helix</keyword>
<dbReference type="GO" id="GO:0016020">
    <property type="term" value="C:membrane"/>
    <property type="evidence" value="ECO:0007669"/>
    <property type="project" value="InterPro"/>
</dbReference>
<feature type="domain" description="Signal transduction histidine kinase subgroup 3 dimerisation and phosphoacceptor" evidence="11">
    <location>
        <begin position="192"/>
        <end position="257"/>
    </location>
</feature>
<dbReference type="Gene3D" id="1.20.5.1930">
    <property type="match status" value="1"/>
</dbReference>
<keyword evidence="6 12" id="KW-0418">Kinase</keyword>
<keyword evidence="10" id="KW-0472">Membrane</keyword>
<feature type="transmembrane region" description="Helical" evidence="10">
    <location>
        <begin position="20"/>
        <end position="38"/>
    </location>
</feature>
<proteinExistence type="predicted"/>
<evidence type="ECO:0000256" key="1">
    <source>
        <dbReference type="ARBA" id="ARBA00000085"/>
    </source>
</evidence>
<evidence type="ECO:0000313" key="13">
    <source>
        <dbReference type="Proteomes" id="UP000295151"/>
    </source>
</evidence>
<dbReference type="InterPro" id="IPR036890">
    <property type="entry name" value="HATPase_C_sf"/>
</dbReference>
<evidence type="ECO:0000256" key="9">
    <source>
        <dbReference type="SAM" id="MobiDB-lite"/>
    </source>
</evidence>
<dbReference type="Gene3D" id="3.30.565.10">
    <property type="entry name" value="Histidine kinase-like ATPase, C-terminal domain"/>
    <property type="match status" value="1"/>
</dbReference>
<dbReference type="GO" id="GO:0046983">
    <property type="term" value="F:protein dimerization activity"/>
    <property type="evidence" value="ECO:0007669"/>
    <property type="project" value="InterPro"/>
</dbReference>
<keyword evidence="3" id="KW-0597">Phosphoprotein</keyword>
<keyword evidence="10" id="KW-0812">Transmembrane</keyword>
<keyword evidence="5" id="KW-0547">Nucleotide-binding</keyword>
<dbReference type="Pfam" id="PF07730">
    <property type="entry name" value="HisKA_3"/>
    <property type="match status" value="1"/>
</dbReference>
<gene>
    <name evidence="12" type="ORF">EV138_0682</name>
</gene>
<dbReference type="PANTHER" id="PTHR24421:SF10">
    <property type="entry name" value="NITRATE_NITRITE SENSOR PROTEIN NARQ"/>
    <property type="match status" value="1"/>
</dbReference>
<organism evidence="12 13">
    <name type="scientific">Kribbella voronezhensis</name>
    <dbReference type="NCBI Taxonomy" id="2512212"/>
    <lineage>
        <taxon>Bacteria</taxon>
        <taxon>Bacillati</taxon>
        <taxon>Actinomycetota</taxon>
        <taxon>Actinomycetes</taxon>
        <taxon>Propionibacteriales</taxon>
        <taxon>Kribbellaceae</taxon>
        <taxon>Kribbella</taxon>
    </lineage>
</organism>
<evidence type="ECO:0000256" key="4">
    <source>
        <dbReference type="ARBA" id="ARBA00022679"/>
    </source>
</evidence>
<evidence type="ECO:0000259" key="11">
    <source>
        <dbReference type="Pfam" id="PF07730"/>
    </source>
</evidence>
<evidence type="ECO:0000256" key="8">
    <source>
        <dbReference type="ARBA" id="ARBA00023012"/>
    </source>
</evidence>
<keyword evidence="8" id="KW-0902">Two-component regulatory system</keyword>
<feature type="transmembrane region" description="Helical" evidence="10">
    <location>
        <begin position="98"/>
        <end position="116"/>
    </location>
</feature>
<dbReference type="Proteomes" id="UP000295151">
    <property type="component" value="Unassembled WGS sequence"/>
</dbReference>
<accession>A0A4R7T5U1</accession>
<dbReference type="GO" id="GO:0000155">
    <property type="term" value="F:phosphorelay sensor kinase activity"/>
    <property type="evidence" value="ECO:0007669"/>
    <property type="project" value="InterPro"/>
</dbReference>